<dbReference type="EMBL" id="OZ020105">
    <property type="protein sequence ID" value="CAK9257296.1"/>
    <property type="molecule type" value="Genomic_DNA"/>
</dbReference>
<evidence type="ECO:0000256" key="1">
    <source>
        <dbReference type="SAM" id="MobiDB-lite"/>
    </source>
</evidence>
<feature type="region of interest" description="Disordered" evidence="1">
    <location>
        <begin position="70"/>
        <end position="91"/>
    </location>
</feature>
<keyword evidence="3" id="KW-1185">Reference proteome</keyword>
<sequence length="91" mass="10128">MQILTVYRLPGRQVLWWIEIRNSIADLEKKSPGSESRFSSGAKLAVAAAAALVMVVTLYDFYTETKSNEIPSTEPRIAQNDDAKHSSSQRS</sequence>
<evidence type="ECO:0000313" key="2">
    <source>
        <dbReference type="EMBL" id="CAK9257296.1"/>
    </source>
</evidence>
<name>A0ABP0VTN6_9BRYO</name>
<dbReference type="Proteomes" id="UP001497444">
    <property type="component" value="Chromosome 10"/>
</dbReference>
<organism evidence="2 3">
    <name type="scientific">Sphagnum jensenii</name>
    <dbReference type="NCBI Taxonomy" id="128206"/>
    <lineage>
        <taxon>Eukaryota</taxon>
        <taxon>Viridiplantae</taxon>
        <taxon>Streptophyta</taxon>
        <taxon>Embryophyta</taxon>
        <taxon>Bryophyta</taxon>
        <taxon>Sphagnophytina</taxon>
        <taxon>Sphagnopsida</taxon>
        <taxon>Sphagnales</taxon>
        <taxon>Sphagnaceae</taxon>
        <taxon>Sphagnum</taxon>
    </lineage>
</organism>
<protein>
    <submittedName>
        <fullName evidence="2">Uncharacterized protein</fullName>
    </submittedName>
</protein>
<evidence type="ECO:0000313" key="3">
    <source>
        <dbReference type="Proteomes" id="UP001497444"/>
    </source>
</evidence>
<accession>A0ABP0VTN6</accession>
<proteinExistence type="predicted"/>
<gene>
    <name evidence="2" type="ORF">CSSPJE1EN1_LOCUS2774</name>
</gene>
<reference evidence="2" key="1">
    <citation type="submission" date="2024-02" db="EMBL/GenBank/DDBJ databases">
        <authorList>
            <consortium name="ELIXIR-Norway"/>
            <consortium name="Elixir Norway"/>
        </authorList>
    </citation>
    <scope>NUCLEOTIDE SEQUENCE</scope>
</reference>